<feature type="region of interest" description="Disordered" evidence="1">
    <location>
        <begin position="1"/>
        <end position="32"/>
    </location>
</feature>
<dbReference type="EMBL" id="NPKI01000019">
    <property type="protein sequence ID" value="PAQ00913.1"/>
    <property type="molecule type" value="Genomic_DNA"/>
</dbReference>
<sequence length="233" mass="26114">MFKSLREAEKKLSEGVKPKTKPGEKATAEEWSEYRKANNIPETVDDFVKAIVLPDKRVIGDDDKPLVAAFSERALKKGINPADMAEMVDEYYAIQEEQQAQLAEKDSEFKTTNLSALKEEWGGDFKANINSMRPYFEAVDQSLFDNLMGGRLSDGTKVGDNANIVKFFVAKSLAENPAATVVPAGANQIETIQTEIKAAEARMRDDRTAWFKDKPAQERLQKLYEAQEKLTSK</sequence>
<dbReference type="AlphaFoldDB" id="A0AB36R9H7"/>
<evidence type="ECO:0000313" key="3">
    <source>
        <dbReference type="Proteomes" id="UP000216215"/>
    </source>
</evidence>
<comment type="caution">
    <text evidence="2">The sequence shown here is derived from an EMBL/GenBank/DDBJ whole genome shotgun (WGS) entry which is preliminary data.</text>
</comment>
<evidence type="ECO:0000313" key="2">
    <source>
        <dbReference type="EMBL" id="PAQ00913.1"/>
    </source>
</evidence>
<organism evidence="2 3">
    <name type="scientific">Mesorhizobium mediterraneum</name>
    <dbReference type="NCBI Taxonomy" id="43617"/>
    <lineage>
        <taxon>Bacteria</taxon>
        <taxon>Pseudomonadati</taxon>
        <taxon>Pseudomonadota</taxon>
        <taxon>Alphaproteobacteria</taxon>
        <taxon>Hyphomicrobiales</taxon>
        <taxon>Phyllobacteriaceae</taxon>
        <taxon>Mesorhizobium</taxon>
    </lineage>
</organism>
<keyword evidence="3" id="KW-1185">Reference proteome</keyword>
<dbReference type="Proteomes" id="UP000216215">
    <property type="component" value="Unassembled WGS sequence"/>
</dbReference>
<gene>
    <name evidence="2" type="ORF">CIT25_17760</name>
</gene>
<proteinExistence type="predicted"/>
<protein>
    <submittedName>
        <fullName evidence="2">Uncharacterized protein</fullName>
    </submittedName>
</protein>
<name>A0AB36R9H7_9HYPH</name>
<evidence type="ECO:0000256" key="1">
    <source>
        <dbReference type="SAM" id="MobiDB-lite"/>
    </source>
</evidence>
<reference evidence="3" key="1">
    <citation type="submission" date="2017-08" db="EMBL/GenBank/DDBJ databases">
        <title>Mesorhizobium wenxinae sp. nov., a novel rhizobial species isolated from root nodules of chickpea (Cicer arietinum L.).</title>
        <authorList>
            <person name="Zhang J."/>
        </authorList>
    </citation>
    <scope>NUCLEOTIDE SEQUENCE [LARGE SCALE GENOMIC DNA]</scope>
    <source>
        <strain evidence="3">USDA 3392</strain>
    </source>
</reference>
<accession>A0AB36R9H7</accession>